<dbReference type="Proteomes" id="UP000003751">
    <property type="component" value="Unassembled WGS sequence"/>
</dbReference>
<organism evidence="1 2">
    <name type="scientific">Haladaptatus paucihalophilus DX253</name>
    <dbReference type="NCBI Taxonomy" id="797209"/>
    <lineage>
        <taxon>Archaea</taxon>
        <taxon>Methanobacteriati</taxon>
        <taxon>Methanobacteriota</taxon>
        <taxon>Stenosarchaea group</taxon>
        <taxon>Halobacteria</taxon>
        <taxon>Halobacteriales</taxon>
        <taxon>Haladaptataceae</taxon>
        <taxon>Haladaptatus</taxon>
    </lineage>
</organism>
<proteinExistence type="predicted"/>
<dbReference type="EMBL" id="AEMG01000006">
    <property type="protein sequence ID" value="EFW92605.1"/>
    <property type="molecule type" value="Genomic_DNA"/>
</dbReference>
<dbReference type="PATRIC" id="fig|797209.4.peg.1402"/>
<sequence length="47" mass="5379">MLSAPDSFHSEDASATRVGLDWLWSKLRTHARRLVGELDDPRPTIHH</sequence>
<evidence type="ECO:0000313" key="1">
    <source>
        <dbReference type="EMBL" id="EFW92605.1"/>
    </source>
</evidence>
<reference evidence="1 2" key="1">
    <citation type="journal article" date="2014" name="ISME J.">
        <title>Trehalose/2-sulfotrehalose biosynthesis and glycine-betaine uptake are widely spread mechanisms for osmoadaptation in the Halobacteriales.</title>
        <authorList>
            <person name="Youssef N.H."/>
            <person name="Savage-Ashlock K.N."/>
            <person name="McCully A.L."/>
            <person name="Luedtke B."/>
            <person name="Shaw E.I."/>
            <person name="Hoff W.D."/>
            <person name="Elshahed M.S."/>
        </authorList>
    </citation>
    <scope>NUCLEOTIDE SEQUENCE [LARGE SCALE GENOMIC DNA]</scope>
    <source>
        <strain evidence="1 2">DX253</strain>
    </source>
</reference>
<comment type="caution">
    <text evidence="1">The sequence shown here is derived from an EMBL/GenBank/DDBJ whole genome shotgun (WGS) entry which is preliminary data.</text>
</comment>
<protein>
    <submittedName>
        <fullName evidence="1">Uncharacterized protein</fullName>
    </submittedName>
</protein>
<evidence type="ECO:0000313" key="2">
    <source>
        <dbReference type="Proteomes" id="UP000003751"/>
    </source>
</evidence>
<accession>E7QRI6</accession>
<name>E7QRI6_HALPU</name>
<dbReference type="AlphaFoldDB" id="E7QRI6"/>
<gene>
    <name evidence="1" type="ORF">ZOD2009_07044</name>
</gene>